<dbReference type="EMBL" id="CAJJDN010000077">
    <property type="protein sequence ID" value="CAD8102320.1"/>
    <property type="molecule type" value="Genomic_DNA"/>
</dbReference>
<accession>A0A8S1PG63</accession>
<keyword evidence="1" id="KW-0175">Coiled coil</keyword>
<dbReference type="Proteomes" id="UP000692954">
    <property type="component" value="Unassembled WGS sequence"/>
</dbReference>
<keyword evidence="3" id="KW-1185">Reference proteome</keyword>
<proteinExistence type="predicted"/>
<protein>
    <submittedName>
        <fullName evidence="2">Uncharacterized protein</fullName>
    </submittedName>
</protein>
<evidence type="ECO:0000313" key="2">
    <source>
        <dbReference type="EMBL" id="CAD8102320.1"/>
    </source>
</evidence>
<gene>
    <name evidence="2" type="ORF">PSON_ATCC_30995.1.T0770202</name>
</gene>
<evidence type="ECO:0000256" key="1">
    <source>
        <dbReference type="SAM" id="Coils"/>
    </source>
</evidence>
<comment type="caution">
    <text evidence="2">The sequence shown here is derived from an EMBL/GenBank/DDBJ whole genome shotgun (WGS) entry which is preliminary data.</text>
</comment>
<reference evidence="2" key="1">
    <citation type="submission" date="2021-01" db="EMBL/GenBank/DDBJ databases">
        <authorList>
            <consortium name="Genoscope - CEA"/>
            <person name="William W."/>
        </authorList>
    </citation>
    <scope>NUCLEOTIDE SEQUENCE</scope>
</reference>
<name>A0A8S1PG63_9CILI</name>
<organism evidence="2 3">
    <name type="scientific">Paramecium sonneborni</name>
    <dbReference type="NCBI Taxonomy" id="65129"/>
    <lineage>
        <taxon>Eukaryota</taxon>
        <taxon>Sar</taxon>
        <taxon>Alveolata</taxon>
        <taxon>Ciliophora</taxon>
        <taxon>Intramacronucleata</taxon>
        <taxon>Oligohymenophorea</taxon>
        <taxon>Peniculida</taxon>
        <taxon>Parameciidae</taxon>
        <taxon>Paramecium</taxon>
    </lineage>
</organism>
<evidence type="ECO:0000313" key="3">
    <source>
        <dbReference type="Proteomes" id="UP000692954"/>
    </source>
</evidence>
<dbReference type="AlphaFoldDB" id="A0A8S1PG63"/>
<feature type="coiled-coil region" evidence="1">
    <location>
        <begin position="43"/>
        <end position="98"/>
    </location>
</feature>
<sequence length="186" mass="22294">MQNYYHLPLSPRQFVNHNNCNLNQSPRHYTQVPITLVQQQAQVVDLKQYEQKWMKKIQQLEEELSYSQQKASYLEKEYEDLACEAQGYKEEIKKLKSNQYQCDKLDFINQMSRTQEQNTISTALNSDRRLDDKEDNLKDQIIELQKVIIKLQRESSSNKIEAIKWKNKYIEINKLYNDLSTEKQKP</sequence>
<dbReference type="OrthoDB" id="290680at2759"/>